<dbReference type="Proteomes" id="UP000235965">
    <property type="component" value="Unassembled WGS sequence"/>
</dbReference>
<dbReference type="GO" id="GO:0052689">
    <property type="term" value="F:carboxylic ester hydrolase activity"/>
    <property type="evidence" value="ECO:0007669"/>
    <property type="project" value="UniProtKB-KW"/>
</dbReference>
<evidence type="ECO:0000313" key="7">
    <source>
        <dbReference type="Proteomes" id="UP000235965"/>
    </source>
</evidence>
<evidence type="ECO:0000256" key="3">
    <source>
        <dbReference type="ARBA" id="ARBA00022801"/>
    </source>
</evidence>
<organism evidence="6 7">
    <name type="scientific">Cryptotermes secundus</name>
    <dbReference type="NCBI Taxonomy" id="105785"/>
    <lineage>
        <taxon>Eukaryota</taxon>
        <taxon>Metazoa</taxon>
        <taxon>Ecdysozoa</taxon>
        <taxon>Arthropoda</taxon>
        <taxon>Hexapoda</taxon>
        <taxon>Insecta</taxon>
        <taxon>Pterygota</taxon>
        <taxon>Neoptera</taxon>
        <taxon>Polyneoptera</taxon>
        <taxon>Dictyoptera</taxon>
        <taxon>Blattodea</taxon>
        <taxon>Blattoidea</taxon>
        <taxon>Termitoidae</taxon>
        <taxon>Kalotermitidae</taxon>
        <taxon>Cryptotermitinae</taxon>
        <taxon>Cryptotermes</taxon>
    </lineage>
</organism>
<dbReference type="Gene3D" id="3.40.50.1820">
    <property type="entry name" value="alpha/beta hydrolase"/>
    <property type="match status" value="1"/>
</dbReference>
<dbReference type="InterPro" id="IPR002018">
    <property type="entry name" value="CarbesteraseB"/>
</dbReference>
<gene>
    <name evidence="6" type="ORF">B7P43_G07079</name>
</gene>
<dbReference type="OrthoDB" id="19653at2759"/>
<evidence type="ECO:0000313" key="6">
    <source>
        <dbReference type="EMBL" id="PNF14266.1"/>
    </source>
</evidence>
<dbReference type="PANTHER" id="PTHR43142">
    <property type="entry name" value="CARBOXYLIC ESTER HYDROLASE"/>
    <property type="match status" value="1"/>
</dbReference>
<keyword evidence="2" id="KW-0719">Serine esterase</keyword>
<dbReference type="AlphaFoldDB" id="A0A2J7PD55"/>
<evidence type="ECO:0000256" key="1">
    <source>
        <dbReference type="ARBA" id="ARBA00005964"/>
    </source>
</evidence>
<sequence>MSGSSFLDSFFEKNRLAFAKKQSALLNCPTYTSQEIKDCLMKKGAQEIASSLNRLAEWGPEPVTTYIPVIEPDVIAERFLEADPTELFLSGKFAKVPLITGITKDGVSHKALSVILNSSLAEDMDNNFDTVAPIAFFYERNTERSHIISQELRKFYLKGQHLTNTSLSDLGELFTDAIIGFPEDRASTVISHLSGAPLYYYKFSYQGRYSSVYRPHTNIPYGMF</sequence>
<keyword evidence="7" id="KW-1185">Reference proteome</keyword>
<keyword evidence="3" id="KW-0378">Hydrolase</keyword>
<comment type="caution">
    <text evidence="6">The sequence shown here is derived from an EMBL/GenBank/DDBJ whole genome shotgun (WGS) entry which is preliminary data.</text>
</comment>
<dbReference type="Pfam" id="PF00135">
    <property type="entry name" value="COesterase"/>
    <property type="match status" value="1"/>
</dbReference>
<reference evidence="6 7" key="1">
    <citation type="submission" date="2017-12" db="EMBL/GenBank/DDBJ databases">
        <title>Hemimetabolous genomes reveal molecular basis of termite eusociality.</title>
        <authorList>
            <person name="Harrison M.C."/>
            <person name="Jongepier E."/>
            <person name="Robertson H.M."/>
            <person name="Arning N."/>
            <person name="Bitard-Feildel T."/>
            <person name="Chao H."/>
            <person name="Childers C.P."/>
            <person name="Dinh H."/>
            <person name="Doddapaneni H."/>
            <person name="Dugan S."/>
            <person name="Gowin J."/>
            <person name="Greiner C."/>
            <person name="Han Y."/>
            <person name="Hu H."/>
            <person name="Hughes D.S.T."/>
            <person name="Huylmans A.-K."/>
            <person name="Kemena C."/>
            <person name="Kremer L.P.M."/>
            <person name="Lee S.L."/>
            <person name="Lopez-Ezquerra A."/>
            <person name="Mallet L."/>
            <person name="Monroy-Kuhn J.M."/>
            <person name="Moser A."/>
            <person name="Murali S.C."/>
            <person name="Muzny D.M."/>
            <person name="Otani S."/>
            <person name="Piulachs M.-D."/>
            <person name="Poelchau M."/>
            <person name="Qu J."/>
            <person name="Schaub F."/>
            <person name="Wada-Katsumata A."/>
            <person name="Worley K.C."/>
            <person name="Xie Q."/>
            <person name="Ylla G."/>
            <person name="Poulsen M."/>
            <person name="Gibbs R.A."/>
            <person name="Schal C."/>
            <person name="Richards S."/>
            <person name="Belles X."/>
            <person name="Korb J."/>
            <person name="Bornberg-Bauer E."/>
        </authorList>
    </citation>
    <scope>NUCLEOTIDE SEQUENCE [LARGE SCALE GENOMIC DNA]</scope>
    <source>
        <tissue evidence="6">Whole body</tissue>
    </source>
</reference>
<comment type="similarity">
    <text evidence="1">Belongs to the type-B carboxylesterase/lipase family.</text>
</comment>
<dbReference type="EMBL" id="NEVH01026393">
    <property type="protein sequence ID" value="PNF14266.1"/>
    <property type="molecule type" value="Genomic_DNA"/>
</dbReference>
<accession>A0A2J7PD55</accession>
<evidence type="ECO:0000256" key="2">
    <source>
        <dbReference type="ARBA" id="ARBA00022487"/>
    </source>
</evidence>
<dbReference type="PANTHER" id="PTHR43142:SF1">
    <property type="entry name" value="CARBOXYLIC ESTER HYDROLASE"/>
    <property type="match status" value="1"/>
</dbReference>
<dbReference type="InterPro" id="IPR029058">
    <property type="entry name" value="AB_hydrolase_fold"/>
</dbReference>
<protein>
    <recommendedName>
        <fullName evidence="5">Carboxylesterase type B domain-containing protein</fullName>
    </recommendedName>
</protein>
<proteinExistence type="inferred from homology"/>
<name>A0A2J7PD55_9NEOP</name>
<dbReference type="SUPFAM" id="SSF53474">
    <property type="entry name" value="alpha/beta-Hydrolases"/>
    <property type="match status" value="1"/>
</dbReference>
<evidence type="ECO:0000259" key="5">
    <source>
        <dbReference type="Pfam" id="PF00135"/>
    </source>
</evidence>
<feature type="domain" description="Carboxylesterase type B" evidence="5">
    <location>
        <begin position="1"/>
        <end position="215"/>
    </location>
</feature>
<evidence type="ECO:0000256" key="4">
    <source>
        <dbReference type="ARBA" id="ARBA00023180"/>
    </source>
</evidence>
<keyword evidence="4" id="KW-0325">Glycoprotein</keyword>